<evidence type="ECO:0000259" key="9">
    <source>
        <dbReference type="PROSITE" id="PS51462"/>
    </source>
</evidence>
<dbReference type="SUPFAM" id="SSF55811">
    <property type="entry name" value="Nudix"/>
    <property type="match status" value="1"/>
</dbReference>
<evidence type="ECO:0000256" key="5">
    <source>
        <dbReference type="ARBA" id="ARBA00022723"/>
    </source>
</evidence>
<dbReference type="GO" id="GO:0003723">
    <property type="term" value="F:RNA binding"/>
    <property type="evidence" value="ECO:0007669"/>
    <property type="project" value="UniProtKB-KW"/>
</dbReference>
<dbReference type="GO" id="GO:0030145">
    <property type="term" value="F:manganese ion binding"/>
    <property type="evidence" value="ECO:0007669"/>
    <property type="project" value="InterPro"/>
</dbReference>
<dbReference type="GeneID" id="8245982"/>
<evidence type="ECO:0000256" key="2">
    <source>
        <dbReference type="ARBA" id="ARBA00004496"/>
    </source>
</evidence>
<evidence type="ECO:0000256" key="8">
    <source>
        <dbReference type="ARBA" id="ARBA00023211"/>
    </source>
</evidence>
<dbReference type="PROSITE" id="PS00893">
    <property type="entry name" value="NUDIX_BOX"/>
    <property type="match status" value="1"/>
</dbReference>
<reference evidence="10 11" key="1">
    <citation type="journal article" date="2009" name="Science">
        <title>Green evolution and dynamic adaptations revealed by genomes of the marine picoeukaryotes Micromonas.</title>
        <authorList>
            <person name="Worden A.Z."/>
            <person name="Lee J.H."/>
            <person name="Mock T."/>
            <person name="Rouze P."/>
            <person name="Simmons M.P."/>
            <person name="Aerts A.L."/>
            <person name="Allen A.E."/>
            <person name="Cuvelier M.L."/>
            <person name="Derelle E."/>
            <person name="Everett M.V."/>
            <person name="Foulon E."/>
            <person name="Grimwood J."/>
            <person name="Gundlach H."/>
            <person name="Henrissat B."/>
            <person name="Napoli C."/>
            <person name="McDonald S.M."/>
            <person name="Parker M.S."/>
            <person name="Rombauts S."/>
            <person name="Salamov A."/>
            <person name="Von Dassow P."/>
            <person name="Badger J.H."/>
            <person name="Coutinho P.M."/>
            <person name="Demir E."/>
            <person name="Dubchak I."/>
            <person name="Gentemann C."/>
            <person name="Eikrem W."/>
            <person name="Gready J.E."/>
            <person name="John U."/>
            <person name="Lanier W."/>
            <person name="Lindquist E.A."/>
            <person name="Lucas S."/>
            <person name="Mayer K.F."/>
            <person name="Moreau H."/>
            <person name="Not F."/>
            <person name="Otillar R."/>
            <person name="Panaud O."/>
            <person name="Pangilinan J."/>
            <person name="Paulsen I."/>
            <person name="Piegu B."/>
            <person name="Poliakov A."/>
            <person name="Robbens S."/>
            <person name="Schmutz J."/>
            <person name="Toulza E."/>
            <person name="Wyss T."/>
            <person name="Zelensky A."/>
            <person name="Zhou K."/>
            <person name="Armbrust E.V."/>
            <person name="Bhattacharya D."/>
            <person name="Goodenough U.W."/>
            <person name="Van de Peer Y."/>
            <person name="Grigoriev I.V."/>
        </authorList>
    </citation>
    <scope>NUCLEOTIDE SEQUENCE [LARGE SCALE GENOMIC DNA]</scope>
    <source>
        <strain evidence="11">RCC299 / NOUM17</strain>
    </source>
</reference>
<dbReference type="eggNOG" id="KOG2937">
    <property type="taxonomic scope" value="Eukaryota"/>
</dbReference>
<evidence type="ECO:0000313" key="11">
    <source>
        <dbReference type="Proteomes" id="UP000002009"/>
    </source>
</evidence>
<dbReference type="CDD" id="cd03672">
    <property type="entry name" value="NUDIX_Dcp2p_Nudt20"/>
    <property type="match status" value="1"/>
</dbReference>
<organism evidence="10 11">
    <name type="scientific">Micromonas commoda (strain RCC299 / NOUM17 / CCMP2709)</name>
    <name type="common">Picoplanktonic green alga</name>
    <dbReference type="NCBI Taxonomy" id="296587"/>
    <lineage>
        <taxon>Eukaryota</taxon>
        <taxon>Viridiplantae</taxon>
        <taxon>Chlorophyta</taxon>
        <taxon>Mamiellophyceae</taxon>
        <taxon>Mamiellales</taxon>
        <taxon>Mamiellaceae</taxon>
        <taxon>Micromonas</taxon>
    </lineage>
</organism>
<dbReference type="FunCoup" id="C1FGV3">
    <property type="interactions" value="1468"/>
</dbReference>
<dbReference type="PANTHER" id="PTHR23114">
    <property type="entry name" value="M7GPPPN-MRNA HYDROLASE"/>
    <property type="match status" value="1"/>
</dbReference>
<dbReference type="GO" id="GO:0000290">
    <property type="term" value="P:deadenylation-dependent decapping of nuclear-transcribed mRNA"/>
    <property type="evidence" value="ECO:0007669"/>
    <property type="project" value="InterPro"/>
</dbReference>
<dbReference type="EMBL" id="CP001575">
    <property type="protein sequence ID" value="ACO69326.1"/>
    <property type="molecule type" value="Genomic_DNA"/>
</dbReference>
<keyword evidence="5" id="KW-0479">Metal-binding</keyword>
<dbReference type="STRING" id="296587.C1FGV3"/>
<dbReference type="Pfam" id="PF00293">
    <property type="entry name" value="NUDIX"/>
    <property type="match status" value="1"/>
</dbReference>
<feature type="domain" description="Nudix hydrolase" evidence="9">
    <location>
        <begin position="151"/>
        <end position="293"/>
    </location>
</feature>
<keyword evidence="6" id="KW-0378">Hydrolase</keyword>
<evidence type="ECO:0000256" key="3">
    <source>
        <dbReference type="ARBA" id="ARBA00005279"/>
    </source>
</evidence>
<evidence type="ECO:0000256" key="1">
    <source>
        <dbReference type="ARBA" id="ARBA00001936"/>
    </source>
</evidence>
<keyword evidence="4" id="KW-0963">Cytoplasm</keyword>
<protein>
    <submittedName>
        <fullName evidence="10">mRNA decapping protein 2</fullName>
    </submittedName>
</protein>
<comment type="subcellular location">
    <subcellularLocation>
        <location evidence="2">Cytoplasm</location>
    </subcellularLocation>
</comment>
<keyword evidence="7" id="KW-0694">RNA-binding</keyword>
<dbReference type="Proteomes" id="UP000002009">
    <property type="component" value="Chromosome 8"/>
</dbReference>
<comment type="cofactor">
    <cofactor evidence="1">
        <name>Mn(2+)</name>
        <dbReference type="ChEBI" id="CHEBI:29035"/>
    </cofactor>
</comment>
<dbReference type="InParanoid" id="C1FGV3"/>
<dbReference type="FunFam" id="3.90.79.10:FF:000003">
    <property type="entry name" value="M7GpppN-mRNA hydrolase isoform 2"/>
    <property type="match status" value="1"/>
</dbReference>
<dbReference type="PROSITE" id="PS51462">
    <property type="entry name" value="NUDIX"/>
    <property type="match status" value="1"/>
</dbReference>
<gene>
    <name evidence="10" type="ORF">MICPUN_91523</name>
</gene>
<keyword evidence="8" id="KW-0464">Manganese</keyword>
<dbReference type="Pfam" id="PF05026">
    <property type="entry name" value="DCP2"/>
    <property type="match status" value="1"/>
</dbReference>
<dbReference type="InterPro" id="IPR007722">
    <property type="entry name" value="DCP2_BoxA"/>
</dbReference>
<comment type="similarity">
    <text evidence="3">Belongs to the Nudix hydrolase family. DCP2 subfamily.</text>
</comment>
<keyword evidence="11" id="KW-1185">Reference proteome</keyword>
<dbReference type="SMART" id="SM01125">
    <property type="entry name" value="DCP2"/>
    <property type="match status" value="1"/>
</dbReference>
<dbReference type="SUPFAM" id="SSF140586">
    <property type="entry name" value="Dcp2 domain-like"/>
    <property type="match status" value="1"/>
</dbReference>
<dbReference type="Gene3D" id="1.10.10.1050">
    <property type="entry name" value="Dcp2, box A domain"/>
    <property type="match status" value="1"/>
</dbReference>
<dbReference type="InterPro" id="IPR000086">
    <property type="entry name" value="NUDIX_hydrolase_dom"/>
</dbReference>
<proteinExistence type="inferred from homology"/>
<dbReference type="OMA" id="KLNMSAI"/>
<dbReference type="InterPro" id="IPR036189">
    <property type="entry name" value="DCP2_BoxA_sf"/>
</dbReference>
<dbReference type="GO" id="GO:0005737">
    <property type="term" value="C:cytoplasm"/>
    <property type="evidence" value="ECO:0007669"/>
    <property type="project" value="UniProtKB-SubCell"/>
</dbReference>
<dbReference type="KEGG" id="mis:MICPUN_91523"/>
<dbReference type="GO" id="GO:0000184">
    <property type="term" value="P:nuclear-transcribed mRNA catabolic process, nonsense-mediated decay"/>
    <property type="evidence" value="ECO:0007669"/>
    <property type="project" value="InterPro"/>
</dbReference>
<dbReference type="AlphaFoldDB" id="C1FGV3"/>
<evidence type="ECO:0000313" key="10">
    <source>
        <dbReference type="EMBL" id="ACO69326.1"/>
    </source>
</evidence>
<dbReference type="PANTHER" id="PTHR23114:SF17">
    <property type="entry name" value="M7GPPPN-MRNA HYDROLASE"/>
    <property type="match status" value="1"/>
</dbReference>
<dbReference type="OrthoDB" id="18996at2759"/>
<dbReference type="Gene3D" id="3.90.79.10">
    <property type="entry name" value="Nucleoside Triphosphate Pyrophosphohydrolase"/>
    <property type="match status" value="1"/>
</dbReference>
<evidence type="ECO:0000256" key="7">
    <source>
        <dbReference type="ARBA" id="ARBA00022884"/>
    </source>
</evidence>
<dbReference type="GO" id="GO:0140933">
    <property type="term" value="F:5'-(N(7)-methylguanosine 5'-triphospho)-[mRNA] hydrolase activity"/>
    <property type="evidence" value="ECO:0007669"/>
    <property type="project" value="InterPro"/>
</dbReference>
<accession>C1FGV3</accession>
<name>C1FGV3_MICCC</name>
<dbReference type="InterPro" id="IPR020084">
    <property type="entry name" value="NUDIX_hydrolase_CS"/>
</dbReference>
<dbReference type="InterPro" id="IPR015797">
    <property type="entry name" value="NUDIX_hydrolase-like_dom_sf"/>
</dbReference>
<dbReference type="InterPro" id="IPR044099">
    <property type="entry name" value="Dcp2_NUDIX"/>
</dbReference>
<evidence type="ECO:0000256" key="6">
    <source>
        <dbReference type="ARBA" id="ARBA00022801"/>
    </source>
</evidence>
<evidence type="ECO:0000256" key="4">
    <source>
        <dbReference type="ARBA" id="ARBA00022490"/>
    </source>
</evidence>
<sequence>MAMNWQQELLAQTIAAAQPAAKKSKKAKGASVPVPKVGPNVVHSKATVAQPKMLLDNLNAKNLPKAELLEELAARFVTNCPPEELKVFERLMFLVEQAHWYYEDFVRVEQPNLKTLRLRDFTELMFHKVKALAHNKGRTDEIYKKFTNYKFSVPTGGVIILNPKLDKVLMVKGYKANSGWGFPKGKINKDEPEADCAAREVTEEVGVDFRPWIKEDDSIVMFRTIDQELGLKQRSRLFIVPGISEQTPFATLTRKEISGIAWHPLTMLAKDAGGKKYFFCKPYLQPLLQWIKNYKKKMGKAAFATVDLGFMPATPGGDALAPAQMYTPKGAAPPGDRFPSLSNFTFDVKKVNKVMAAA</sequence>
<dbReference type="RefSeq" id="XP_002508068.1">
    <property type="nucleotide sequence ID" value="XM_002508022.1"/>
</dbReference>